<feature type="non-terminal residue" evidence="4">
    <location>
        <position position="110"/>
    </location>
</feature>
<dbReference type="Gene3D" id="1.20.140.10">
    <property type="entry name" value="Butyryl-CoA Dehydrogenase, subunit A, domain 3"/>
    <property type="match status" value="1"/>
</dbReference>
<organism evidence="4">
    <name type="scientific">mine drainage metagenome</name>
    <dbReference type="NCBI Taxonomy" id="410659"/>
    <lineage>
        <taxon>unclassified sequences</taxon>
        <taxon>metagenomes</taxon>
        <taxon>ecological metagenomes</taxon>
    </lineage>
</organism>
<proteinExistence type="predicted"/>
<dbReference type="AlphaFoldDB" id="T1BTJ8"/>
<feature type="domain" description="Acyl-CoA dehydrogenase/oxidase C-terminal" evidence="2">
    <location>
        <begin position="1"/>
        <end position="58"/>
    </location>
</feature>
<name>T1BTJ8_9ZZZZ</name>
<dbReference type="GO" id="GO:0033539">
    <property type="term" value="P:fatty acid beta-oxidation using acyl-CoA dehydrogenase"/>
    <property type="evidence" value="ECO:0007669"/>
    <property type="project" value="InterPro"/>
</dbReference>
<comment type="caution">
    <text evidence="4">The sequence shown here is derived from an EMBL/GenBank/DDBJ whole genome shotgun (WGS) entry which is preliminary data.</text>
</comment>
<evidence type="ECO:0000313" key="4">
    <source>
        <dbReference type="EMBL" id="EQD56514.1"/>
    </source>
</evidence>
<dbReference type="EMBL" id="AUZZ01003597">
    <property type="protein sequence ID" value="EQD56514.1"/>
    <property type="molecule type" value="Genomic_DNA"/>
</dbReference>
<protein>
    <submittedName>
        <fullName evidence="4">Acyl-CoA dehydrogenase</fullName>
    </submittedName>
</protein>
<dbReference type="InterPro" id="IPR036250">
    <property type="entry name" value="AcylCo_DH-like_C"/>
</dbReference>
<gene>
    <name evidence="4" type="ORF">B2A_05215</name>
</gene>
<sequence>MLKYHVTEMGRQVANDAMDVHGGKGICLGPKNYLARGHQCVPVAITVEGANLLTRNLIIFGQGAVRCHPFVLREMNAARNPDHACGIEEFDRALFGHIGFTISNAVRSLV</sequence>
<dbReference type="GO" id="GO:0003995">
    <property type="term" value="F:acyl-CoA dehydrogenase activity"/>
    <property type="evidence" value="ECO:0007669"/>
    <property type="project" value="InterPro"/>
</dbReference>
<dbReference type="Pfam" id="PF00441">
    <property type="entry name" value="Acyl-CoA_dh_1"/>
    <property type="match status" value="1"/>
</dbReference>
<dbReference type="SUPFAM" id="SSF47203">
    <property type="entry name" value="Acyl-CoA dehydrogenase C-terminal domain-like"/>
    <property type="match status" value="1"/>
</dbReference>
<keyword evidence="1" id="KW-0285">Flavoprotein</keyword>
<feature type="domain" description="Acyl-CoA dehydrogenase C-terminal bacterial-type" evidence="3">
    <location>
        <begin position="65"/>
        <end position="110"/>
    </location>
</feature>
<reference evidence="4" key="2">
    <citation type="journal article" date="2014" name="ISME J.">
        <title>Microbial stratification in low pH oxic and suboxic macroscopic growths along an acid mine drainage.</title>
        <authorList>
            <person name="Mendez-Garcia C."/>
            <person name="Mesa V."/>
            <person name="Sprenger R.R."/>
            <person name="Richter M."/>
            <person name="Diez M.S."/>
            <person name="Solano J."/>
            <person name="Bargiela R."/>
            <person name="Golyshina O.V."/>
            <person name="Manteca A."/>
            <person name="Ramos J.L."/>
            <person name="Gallego J.R."/>
            <person name="Llorente I."/>
            <person name="Martins Dos Santos V.A."/>
            <person name="Jensen O.N."/>
            <person name="Pelaez A.I."/>
            <person name="Sanchez J."/>
            <person name="Ferrer M."/>
        </authorList>
    </citation>
    <scope>NUCLEOTIDE SEQUENCE</scope>
</reference>
<dbReference type="InterPro" id="IPR009075">
    <property type="entry name" value="AcylCo_DH/oxidase_C"/>
</dbReference>
<reference evidence="4" key="1">
    <citation type="submission" date="2013-08" db="EMBL/GenBank/DDBJ databases">
        <authorList>
            <person name="Mendez C."/>
            <person name="Richter M."/>
            <person name="Ferrer M."/>
            <person name="Sanchez J."/>
        </authorList>
    </citation>
    <scope>NUCLEOTIDE SEQUENCE</scope>
</reference>
<accession>T1BTJ8</accession>
<evidence type="ECO:0000259" key="3">
    <source>
        <dbReference type="Pfam" id="PF09317"/>
    </source>
</evidence>
<dbReference type="InterPro" id="IPR015396">
    <property type="entry name" value="FadE_C"/>
</dbReference>
<evidence type="ECO:0000259" key="2">
    <source>
        <dbReference type="Pfam" id="PF00441"/>
    </source>
</evidence>
<dbReference type="Pfam" id="PF09317">
    <property type="entry name" value="ACDH_C"/>
    <property type="match status" value="1"/>
</dbReference>
<evidence type="ECO:0000256" key="1">
    <source>
        <dbReference type="ARBA" id="ARBA00022630"/>
    </source>
</evidence>